<keyword evidence="5" id="KW-1185">Reference proteome</keyword>
<sequence>MRLTGHTIFITGGSSGIGRALAEQFHARGNQVIIGGRRASLLADIANAHPGMAFIPLDIGDPDSIAAAAARLLADFPKVNMLINAAGIQQVDDPGSAIDDAALTAMVGINFIGTVRMTSALIEHFKRQDEAAILHVSSMLGYLPLSQVSIYCATKAALHSFTLAQRYALRDTHVRVREIIPPYVQTDLLNGKADERAMPLDRFIHDTMDALAGEADEVIVPGAQERRNRLRGDEIAMTAAFNDMMGTI</sequence>
<keyword evidence="2 4" id="KW-0560">Oxidoreductase</keyword>
<proteinExistence type="inferred from homology"/>
<dbReference type="SUPFAM" id="SSF51735">
    <property type="entry name" value="NAD(P)-binding Rossmann-fold domains"/>
    <property type="match status" value="1"/>
</dbReference>
<comment type="similarity">
    <text evidence="1">Belongs to the short-chain dehydrogenases/reductases (SDR) family.</text>
</comment>
<feature type="domain" description="Ketoreductase" evidence="3">
    <location>
        <begin position="6"/>
        <end position="179"/>
    </location>
</feature>
<gene>
    <name evidence="4" type="ORF">GGR43_001687</name>
</gene>
<dbReference type="EMBL" id="JACIDT010000005">
    <property type="protein sequence ID" value="MBB3925972.1"/>
    <property type="molecule type" value="Genomic_DNA"/>
</dbReference>
<evidence type="ECO:0000256" key="1">
    <source>
        <dbReference type="ARBA" id="ARBA00006484"/>
    </source>
</evidence>
<reference evidence="4 5" key="1">
    <citation type="submission" date="2020-08" db="EMBL/GenBank/DDBJ databases">
        <title>Genomic Encyclopedia of Type Strains, Phase IV (KMG-IV): sequencing the most valuable type-strain genomes for metagenomic binning, comparative biology and taxonomic classification.</title>
        <authorList>
            <person name="Goeker M."/>
        </authorList>
    </citation>
    <scope>NUCLEOTIDE SEQUENCE [LARGE SCALE GENOMIC DNA]</scope>
    <source>
        <strain evidence="4 5">DSM 26189</strain>
    </source>
</reference>
<accession>A0A7W6BLT2</accession>
<dbReference type="AlphaFoldDB" id="A0A7W6BLT2"/>
<organism evidence="4 5">
    <name type="scientific">Sphingobium jiangsuense</name>
    <dbReference type="NCBI Taxonomy" id="870476"/>
    <lineage>
        <taxon>Bacteria</taxon>
        <taxon>Pseudomonadati</taxon>
        <taxon>Pseudomonadota</taxon>
        <taxon>Alphaproteobacteria</taxon>
        <taxon>Sphingomonadales</taxon>
        <taxon>Sphingomonadaceae</taxon>
        <taxon>Sphingobium</taxon>
    </lineage>
</organism>
<dbReference type="InterPro" id="IPR036291">
    <property type="entry name" value="NAD(P)-bd_dom_sf"/>
</dbReference>
<dbReference type="PANTHER" id="PTHR44169:SF6">
    <property type="entry name" value="NADPH-DEPENDENT 1-ACYLDIHYDROXYACETONE PHOSPHATE REDUCTASE"/>
    <property type="match status" value="1"/>
</dbReference>
<comment type="caution">
    <text evidence="4">The sequence shown here is derived from an EMBL/GenBank/DDBJ whole genome shotgun (WGS) entry which is preliminary data.</text>
</comment>
<protein>
    <submittedName>
        <fullName evidence="4">Putative oxidoreductase</fullName>
        <ecNumber evidence="4">1.-.-.-</ecNumber>
    </submittedName>
</protein>
<dbReference type="Gene3D" id="3.40.50.720">
    <property type="entry name" value="NAD(P)-binding Rossmann-like Domain"/>
    <property type="match status" value="1"/>
</dbReference>
<evidence type="ECO:0000256" key="2">
    <source>
        <dbReference type="ARBA" id="ARBA00023002"/>
    </source>
</evidence>
<dbReference type="Pfam" id="PF00106">
    <property type="entry name" value="adh_short"/>
    <property type="match status" value="1"/>
</dbReference>
<name>A0A7W6BLT2_9SPHN</name>
<evidence type="ECO:0000313" key="5">
    <source>
        <dbReference type="Proteomes" id="UP000571950"/>
    </source>
</evidence>
<dbReference type="PANTHER" id="PTHR44169">
    <property type="entry name" value="NADPH-DEPENDENT 1-ACYLDIHYDROXYACETONE PHOSPHATE REDUCTASE"/>
    <property type="match status" value="1"/>
</dbReference>
<dbReference type="RefSeq" id="WP_188071532.1">
    <property type="nucleotide sequence ID" value="NZ_BSPS01000004.1"/>
</dbReference>
<dbReference type="InterPro" id="IPR002347">
    <property type="entry name" value="SDR_fam"/>
</dbReference>
<dbReference type="GO" id="GO:0016491">
    <property type="term" value="F:oxidoreductase activity"/>
    <property type="evidence" value="ECO:0007669"/>
    <property type="project" value="UniProtKB-KW"/>
</dbReference>
<dbReference type="InterPro" id="IPR020904">
    <property type="entry name" value="Sc_DH/Rdtase_CS"/>
</dbReference>
<dbReference type="Proteomes" id="UP000571950">
    <property type="component" value="Unassembled WGS sequence"/>
</dbReference>
<dbReference type="SMART" id="SM00822">
    <property type="entry name" value="PKS_KR"/>
    <property type="match status" value="1"/>
</dbReference>
<dbReference type="PRINTS" id="PR00081">
    <property type="entry name" value="GDHRDH"/>
</dbReference>
<evidence type="ECO:0000259" key="3">
    <source>
        <dbReference type="SMART" id="SM00822"/>
    </source>
</evidence>
<dbReference type="EC" id="1.-.-.-" evidence="4"/>
<evidence type="ECO:0000313" key="4">
    <source>
        <dbReference type="EMBL" id="MBB3925972.1"/>
    </source>
</evidence>
<dbReference type="PROSITE" id="PS00061">
    <property type="entry name" value="ADH_SHORT"/>
    <property type="match status" value="1"/>
</dbReference>
<dbReference type="InterPro" id="IPR057326">
    <property type="entry name" value="KR_dom"/>
</dbReference>